<dbReference type="Proteomes" id="UP000235723">
    <property type="component" value="Unassembled WGS sequence"/>
</dbReference>
<dbReference type="RefSeq" id="WP_102164127.1">
    <property type="nucleotide sequence ID" value="NZ_PNHD01000005.1"/>
</dbReference>
<evidence type="ECO:0000259" key="1">
    <source>
        <dbReference type="Pfam" id="PF01930"/>
    </source>
</evidence>
<dbReference type="InterPro" id="IPR022765">
    <property type="entry name" value="Dna2/Cas4_DUF83"/>
</dbReference>
<dbReference type="InterPro" id="IPR011604">
    <property type="entry name" value="PDDEXK-like_dom_sf"/>
</dbReference>
<accession>A0A2N6SST9</accession>
<dbReference type="PANTHER" id="PTHR37168:SF1">
    <property type="entry name" value="CRISPR-ASSOCIATED EXONUCLEASE CAS4"/>
    <property type="match status" value="1"/>
</dbReference>
<evidence type="ECO:0000313" key="3">
    <source>
        <dbReference type="Proteomes" id="UP000235723"/>
    </source>
</evidence>
<dbReference type="PANTHER" id="PTHR37168">
    <property type="entry name" value="CRISPR-ASSOCIATED EXONUCLEASE CAS4"/>
    <property type="match status" value="1"/>
</dbReference>
<evidence type="ECO:0000313" key="2">
    <source>
        <dbReference type="EMBL" id="PMC60141.1"/>
    </source>
</evidence>
<dbReference type="Pfam" id="PF01930">
    <property type="entry name" value="Cas_Cas4"/>
    <property type="match status" value="1"/>
</dbReference>
<sequence length="165" mass="19719">MTEDKITGLMIYYYFVCKRKLWYSCQNISMESENENVSVGKFVDESSYIKNRKHIMINNEINLDFIENLNTIHEIKKSRKIEKASIWQVKYYLYYLKKRNIDNLNAKIDYPLLKKTVEVELSEDDELILDKSIEEIKRIVSCEFPPEFEVKNICKSCAFEDLCKI</sequence>
<organism evidence="2 3">
    <name type="scientific">Finegoldia magna</name>
    <name type="common">Peptostreptococcus magnus</name>
    <dbReference type="NCBI Taxonomy" id="1260"/>
    <lineage>
        <taxon>Bacteria</taxon>
        <taxon>Bacillati</taxon>
        <taxon>Bacillota</taxon>
        <taxon>Tissierellia</taxon>
        <taxon>Tissierellales</taxon>
        <taxon>Peptoniphilaceae</taxon>
        <taxon>Finegoldia</taxon>
    </lineage>
</organism>
<proteinExistence type="predicted"/>
<reference evidence="2 3" key="1">
    <citation type="submission" date="2017-09" db="EMBL/GenBank/DDBJ databases">
        <title>Bacterial strain isolated from the female urinary microbiota.</title>
        <authorList>
            <person name="Thomas-White K."/>
            <person name="Kumar N."/>
            <person name="Forster S."/>
            <person name="Putonti C."/>
            <person name="Lawley T."/>
            <person name="Wolfe A.J."/>
        </authorList>
    </citation>
    <scope>NUCLEOTIDE SEQUENCE [LARGE SCALE GENOMIC DNA]</scope>
    <source>
        <strain evidence="2 3">UMB0115</strain>
    </source>
</reference>
<dbReference type="EMBL" id="PNHD01000005">
    <property type="protein sequence ID" value="PMC60141.1"/>
    <property type="molecule type" value="Genomic_DNA"/>
</dbReference>
<dbReference type="Gene3D" id="3.90.320.10">
    <property type="match status" value="1"/>
</dbReference>
<feature type="domain" description="DUF83" evidence="1">
    <location>
        <begin position="7"/>
        <end position="164"/>
    </location>
</feature>
<name>A0A2N6SST9_FINMA</name>
<protein>
    <submittedName>
        <fullName evidence="2">CRISPR-associated protein Cas4</fullName>
    </submittedName>
</protein>
<gene>
    <name evidence="2" type="ORF">CJ208_04760</name>
</gene>
<comment type="caution">
    <text evidence="2">The sequence shown here is derived from an EMBL/GenBank/DDBJ whole genome shotgun (WGS) entry which is preliminary data.</text>
</comment>
<dbReference type="AlphaFoldDB" id="A0A2N6SST9"/>